<feature type="domain" description="HTH marR-type" evidence="4">
    <location>
        <begin position="4"/>
        <end position="142"/>
    </location>
</feature>
<keyword evidence="2" id="KW-0238">DNA-binding</keyword>
<evidence type="ECO:0000256" key="3">
    <source>
        <dbReference type="ARBA" id="ARBA00023163"/>
    </source>
</evidence>
<protein>
    <recommendedName>
        <fullName evidence="4">HTH marR-type domain-containing protein</fullName>
    </recommendedName>
</protein>
<dbReference type="PROSITE" id="PS50995">
    <property type="entry name" value="HTH_MARR_2"/>
    <property type="match status" value="1"/>
</dbReference>
<dbReference type="PANTHER" id="PTHR42756">
    <property type="entry name" value="TRANSCRIPTIONAL REGULATOR, MARR"/>
    <property type="match status" value="1"/>
</dbReference>
<dbReference type="InterPro" id="IPR036388">
    <property type="entry name" value="WH-like_DNA-bd_sf"/>
</dbReference>
<evidence type="ECO:0000256" key="1">
    <source>
        <dbReference type="ARBA" id="ARBA00023015"/>
    </source>
</evidence>
<dbReference type="AlphaFoldDB" id="A0A0F9ULG5"/>
<dbReference type="Pfam" id="PF01047">
    <property type="entry name" value="MarR"/>
    <property type="match status" value="1"/>
</dbReference>
<keyword evidence="3" id="KW-0804">Transcription</keyword>
<dbReference type="InterPro" id="IPR036390">
    <property type="entry name" value="WH_DNA-bd_sf"/>
</dbReference>
<accession>A0A0F9ULG5</accession>
<dbReference type="SMART" id="SM00347">
    <property type="entry name" value="HTH_MARR"/>
    <property type="match status" value="1"/>
</dbReference>
<name>A0A0F9ULG5_9ZZZZ</name>
<evidence type="ECO:0000313" key="5">
    <source>
        <dbReference type="EMBL" id="KKN62061.1"/>
    </source>
</evidence>
<dbReference type="Gene3D" id="1.10.10.10">
    <property type="entry name" value="Winged helix-like DNA-binding domain superfamily/Winged helix DNA-binding domain"/>
    <property type="match status" value="1"/>
</dbReference>
<dbReference type="InterPro" id="IPR000835">
    <property type="entry name" value="HTH_MarR-typ"/>
</dbReference>
<proteinExistence type="predicted"/>
<evidence type="ECO:0000256" key="2">
    <source>
        <dbReference type="ARBA" id="ARBA00023125"/>
    </source>
</evidence>
<comment type="caution">
    <text evidence="5">The sequence shown here is derived from an EMBL/GenBank/DDBJ whole genome shotgun (WGS) entry which is preliminary data.</text>
</comment>
<dbReference type="GO" id="GO:0003700">
    <property type="term" value="F:DNA-binding transcription factor activity"/>
    <property type="evidence" value="ECO:0007669"/>
    <property type="project" value="InterPro"/>
</dbReference>
<reference evidence="5" key="1">
    <citation type="journal article" date="2015" name="Nature">
        <title>Complex archaea that bridge the gap between prokaryotes and eukaryotes.</title>
        <authorList>
            <person name="Spang A."/>
            <person name="Saw J.H."/>
            <person name="Jorgensen S.L."/>
            <person name="Zaremba-Niedzwiedzka K."/>
            <person name="Martijn J."/>
            <person name="Lind A.E."/>
            <person name="van Eijk R."/>
            <person name="Schleper C."/>
            <person name="Guy L."/>
            <person name="Ettema T.J."/>
        </authorList>
    </citation>
    <scope>NUCLEOTIDE SEQUENCE</scope>
</reference>
<evidence type="ECO:0000259" key="4">
    <source>
        <dbReference type="PROSITE" id="PS50995"/>
    </source>
</evidence>
<dbReference type="PANTHER" id="PTHR42756:SF1">
    <property type="entry name" value="TRANSCRIPTIONAL REPRESSOR OF EMRAB OPERON"/>
    <property type="match status" value="1"/>
</dbReference>
<dbReference type="GO" id="GO:0003677">
    <property type="term" value="F:DNA binding"/>
    <property type="evidence" value="ECO:0007669"/>
    <property type="project" value="UniProtKB-KW"/>
</dbReference>
<gene>
    <name evidence="5" type="ORF">LCGC14_0515560</name>
</gene>
<organism evidence="5">
    <name type="scientific">marine sediment metagenome</name>
    <dbReference type="NCBI Taxonomy" id="412755"/>
    <lineage>
        <taxon>unclassified sequences</taxon>
        <taxon>metagenomes</taxon>
        <taxon>ecological metagenomes</taxon>
    </lineage>
</organism>
<keyword evidence="1" id="KW-0805">Transcription regulation</keyword>
<sequence length="151" mass="17600">MIKDEELVHKILENISKLTFLDKRKVFTFEKTKLYPSEIHLLFYIHDGQDKNLTKIAKYIGLTKGAISQTLSRLQKKGVIIKEPDTTRKNELHVTFTIMGKNLMEHVIKVKKTLGLEYFVYVKTLSEDQKELISNFLDVMVTVMDKEHSDV</sequence>
<dbReference type="EMBL" id="LAZR01000636">
    <property type="protein sequence ID" value="KKN62061.1"/>
    <property type="molecule type" value="Genomic_DNA"/>
</dbReference>
<dbReference type="SUPFAM" id="SSF46785">
    <property type="entry name" value="Winged helix' DNA-binding domain"/>
    <property type="match status" value="1"/>
</dbReference>